<comment type="caution">
    <text evidence="1">The sequence shown here is derived from an EMBL/GenBank/DDBJ whole genome shotgun (WGS) entry which is preliminary data.</text>
</comment>
<accession>A0ABU0TEQ1</accession>
<dbReference type="Pfam" id="PF13714">
    <property type="entry name" value="PEP_mutase"/>
    <property type="match status" value="1"/>
</dbReference>
<dbReference type="Gene3D" id="3.20.20.60">
    <property type="entry name" value="Phosphoenolpyruvate-binding domains"/>
    <property type="match status" value="1"/>
</dbReference>
<keyword evidence="2" id="KW-1185">Reference proteome</keyword>
<organism evidence="1 2">
    <name type="scientific">Chryseobacterium camelliae</name>
    <dbReference type="NCBI Taxonomy" id="1265445"/>
    <lineage>
        <taxon>Bacteria</taxon>
        <taxon>Pseudomonadati</taxon>
        <taxon>Bacteroidota</taxon>
        <taxon>Flavobacteriia</taxon>
        <taxon>Flavobacteriales</taxon>
        <taxon>Weeksellaceae</taxon>
        <taxon>Chryseobacterium group</taxon>
        <taxon>Chryseobacterium</taxon>
    </lineage>
</organism>
<proteinExistence type="predicted"/>
<dbReference type="SUPFAM" id="SSF51621">
    <property type="entry name" value="Phosphoenolpyruvate/pyruvate domain"/>
    <property type="match status" value="1"/>
</dbReference>
<sequence length="254" mass="28613">MISFKQLHYGEEPLLLGNVWNVESARVYEKLGYKALATSSSAVAHSLGYEDGEQMTFEEYFYIIKRIKASVAIPLSVDLESGYGTENNSIVSNIIKLIETGISGINIEDTKVIDGTRRLTDKNVLYEKLNDIFIKLGEDRDKIFINIRTDPFLLNIENALEETLARIQLFEKLNADGIFIPGITAKNDIRTVTASTSLPVNVMGMRNLPDFDQLKELGVKRITSGAFIYAHIYREMEKSGQAIIDEKSFSKLFI</sequence>
<evidence type="ECO:0000313" key="2">
    <source>
        <dbReference type="Proteomes" id="UP001225072"/>
    </source>
</evidence>
<evidence type="ECO:0000313" key="1">
    <source>
        <dbReference type="EMBL" id="MDQ1095548.1"/>
    </source>
</evidence>
<dbReference type="InterPro" id="IPR015813">
    <property type="entry name" value="Pyrv/PenolPyrv_kinase-like_dom"/>
</dbReference>
<dbReference type="InterPro" id="IPR039556">
    <property type="entry name" value="ICL/PEPM"/>
</dbReference>
<dbReference type="PANTHER" id="PTHR42905:SF16">
    <property type="entry name" value="CARBOXYPHOSPHONOENOLPYRUVATE PHOSPHONOMUTASE-LIKE PROTEIN (AFU_ORTHOLOGUE AFUA_5G07230)"/>
    <property type="match status" value="1"/>
</dbReference>
<dbReference type="Proteomes" id="UP001225072">
    <property type="component" value="Unassembled WGS sequence"/>
</dbReference>
<dbReference type="InterPro" id="IPR040442">
    <property type="entry name" value="Pyrv_kinase-like_dom_sf"/>
</dbReference>
<reference evidence="1 2" key="1">
    <citation type="submission" date="2023-07" db="EMBL/GenBank/DDBJ databases">
        <title>Functional and genomic diversity of the sorghum phyllosphere microbiome.</title>
        <authorList>
            <person name="Shade A."/>
        </authorList>
    </citation>
    <scope>NUCLEOTIDE SEQUENCE [LARGE SCALE GENOMIC DNA]</scope>
    <source>
        <strain evidence="1 2">SORGH_AS_1064</strain>
    </source>
</reference>
<gene>
    <name evidence="1" type="ORF">QE404_000695</name>
</gene>
<dbReference type="PANTHER" id="PTHR42905">
    <property type="entry name" value="PHOSPHOENOLPYRUVATE CARBOXYLASE"/>
    <property type="match status" value="1"/>
</dbReference>
<dbReference type="RefSeq" id="WP_307446508.1">
    <property type="nucleotide sequence ID" value="NZ_JAUTAL010000001.1"/>
</dbReference>
<protein>
    <submittedName>
        <fullName evidence="1">2-methylisocitrate lyase-like PEP mutase family enzyme</fullName>
    </submittedName>
</protein>
<dbReference type="CDD" id="cd00377">
    <property type="entry name" value="ICL_PEPM"/>
    <property type="match status" value="1"/>
</dbReference>
<dbReference type="EMBL" id="JAUTAL010000001">
    <property type="protein sequence ID" value="MDQ1095548.1"/>
    <property type="molecule type" value="Genomic_DNA"/>
</dbReference>
<name>A0ABU0TEQ1_9FLAO</name>